<feature type="transmembrane region" description="Helical" evidence="1">
    <location>
        <begin position="42"/>
        <end position="60"/>
    </location>
</feature>
<evidence type="ECO:0000313" key="3">
    <source>
        <dbReference type="Proteomes" id="UP000669179"/>
    </source>
</evidence>
<accession>A0A939P6K4</accession>
<gene>
    <name evidence="2" type="ORF">J4573_04610</name>
</gene>
<feature type="transmembrane region" description="Helical" evidence="1">
    <location>
        <begin position="7"/>
        <end position="30"/>
    </location>
</feature>
<dbReference type="EMBL" id="JAGEOJ010000002">
    <property type="protein sequence ID" value="MBO2446360.1"/>
    <property type="molecule type" value="Genomic_DNA"/>
</dbReference>
<dbReference type="AlphaFoldDB" id="A0A939P6K4"/>
<dbReference type="RefSeq" id="WP_208253972.1">
    <property type="nucleotide sequence ID" value="NZ_JAGEOJ010000002.1"/>
</dbReference>
<name>A0A939P6K4_9ACTN</name>
<dbReference type="Proteomes" id="UP000669179">
    <property type="component" value="Unassembled WGS sequence"/>
</dbReference>
<keyword evidence="1" id="KW-0812">Transmembrane</keyword>
<comment type="caution">
    <text evidence="2">The sequence shown here is derived from an EMBL/GenBank/DDBJ whole genome shotgun (WGS) entry which is preliminary data.</text>
</comment>
<sequence length="63" mass="6693">MENKIRWLIGAIILLVSLLVGICGGVIYWVTSHSIPNAITTGAGVFAATALFIAGFISYVKQL</sequence>
<keyword evidence="1" id="KW-0472">Membrane</keyword>
<protein>
    <submittedName>
        <fullName evidence="2">Uncharacterized protein</fullName>
    </submittedName>
</protein>
<keyword evidence="1" id="KW-1133">Transmembrane helix</keyword>
<reference evidence="2" key="1">
    <citation type="submission" date="2021-03" db="EMBL/GenBank/DDBJ databases">
        <authorList>
            <person name="Kanchanasin P."/>
            <person name="Saeng-In P."/>
            <person name="Phongsopitanun W."/>
            <person name="Yuki M."/>
            <person name="Kudo T."/>
            <person name="Ohkuma M."/>
            <person name="Tanasupawat S."/>
        </authorList>
    </citation>
    <scope>NUCLEOTIDE SEQUENCE</scope>
    <source>
        <strain evidence="2">GKU 128</strain>
    </source>
</reference>
<organism evidence="2 3">
    <name type="scientific">Actinomadura barringtoniae</name>
    <dbReference type="NCBI Taxonomy" id="1427535"/>
    <lineage>
        <taxon>Bacteria</taxon>
        <taxon>Bacillati</taxon>
        <taxon>Actinomycetota</taxon>
        <taxon>Actinomycetes</taxon>
        <taxon>Streptosporangiales</taxon>
        <taxon>Thermomonosporaceae</taxon>
        <taxon>Actinomadura</taxon>
    </lineage>
</organism>
<keyword evidence="3" id="KW-1185">Reference proteome</keyword>
<evidence type="ECO:0000313" key="2">
    <source>
        <dbReference type="EMBL" id="MBO2446360.1"/>
    </source>
</evidence>
<evidence type="ECO:0000256" key="1">
    <source>
        <dbReference type="SAM" id="Phobius"/>
    </source>
</evidence>
<proteinExistence type="predicted"/>